<feature type="domain" description="FAD-binding" evidence="4">
    <location>
        <begin position="5"/>
        <end position="342"/>
    </location>
</feature>
<dbReference type="Gene3D" id="3.50.50.60">
    <property type="entry name" value="FAD/NAD(P)-binding domain"/>
    <property type="match status" value="1"/>
</dbReference>
<dbReference type="InterPro" id="IPR036188">
    <property type="entry name" value="FAD/NAD-bd_sf"/>
</dbReference>
<dbReference type="EMBL" id="NPEU01000249">
    <property type="protein sequence ID" value="RAI35683.1"/>
    <property type="molecule type" value="Genomic_DNA"/>
</dbReference>
<reference evidence="5 6" key="1">
    <citation type="submission" date="2017-07" db="EMBL/GenBank/DDBJ databases">
        <title>Draft Genome Sequences of Select Purple Nonsulfur Bacteria.</title>
        <authorList>
            <person name="Lasarre B."/>
            <person name="Mckinlay J.B."/>
        </authorList>
    </citation>
    <scope>NUCLEOTIDE SEQUENCE [LARGE SCALE GENOMIC DNA]</scope>
    <source>
        <strain evidence="5 6">DSM 11907</strain>
    </source>
</reference>
<dbReference type="PANTHER" id="PTHR43004">
    <property type="entry name" value="TRK SYSTEM POTASSIUM UPTAKE PROTEIN"/>
    <property type="match status" value="1"/>
</dbReference>
<keyword evidence="3" id="KW-0274">FAD</keyword>
<evidence type="ECO:0000259" key="4">
    <source>
        <dbReference type="Pfam" id="PF01494"/>
    </source>
</evidence>
<dbReference type="RefSeq" id="WP_111358659.1">
    <property type="nucleotide sequence ID" value="NZ_NHSK01000303.1"/>
</dbReference>
<dbReference type="SUPFAM" id="SSF51905">
    <property type="entry name" value="FAD/NAD(P)-binding domain"/>
    <property type="match status" value="1"/>
</dbReference>
<dbReference type="PANTHER" id="PTHR43004:SF19">
    <property type="entry name" value="BINDING MONOOXYGENASE, PUTATIVE (JCVI)-RELATED"/>
    <property type="match status" value="1"/>
</dbReference>
<dbReference type="InterPro" id="IPR002938">
    <property type="entry name" value="FAD-bd"/>
</dbReference>
<evidence type="ECO:0000313" key="6">
    <source>
        <dbReference type="Proteomes" id="UP000248863"/>
    </source>
</evidence>
<evidence type="ECO:0000256" key="1">
    <source>
        <dbReference type="ARBA" id="ARBA00001974"/>
    </source>
</evidence>
<gene>
    <name evidence="5" type="ORF">CH338_18815</name>
</gene>
<dbReference type="OrthoDB" id="9791689at2"/>
<evidence type="ECO:0000256" key="2">
    <source>
        <dbReference type="ARBA" id="ARBA00022630"/>
    </source>
</evidence>
<comment type="cofactor">
    <cofactor evidence="1">
        <name>FAD</name>
        <dbReference type="ChEBI" id="CHEBI:57692"/>
    </cofactor>
</comment>
<dbReference type="Gene3D" id="3.30.70.2450">
    <property type="match status" value="1"/>
</dbReference>
<dbReference type="AlphaFoldDB" id="A0A327KDD4"/>
<keyword evidence="6" id="KW-1185">Reference proteome</keyword>
<sequence>MMQDRVVVVGAGPTGLTAALFLARAGVPVTVLEARSEIYEDPRAATFHPPTLEMYADTGVTAELHARGILCPQWQFRGRDEGLVAEFDLGLLADVTPYPYRLQCEQHKLVAILTDRLAAFRNVDIRYGVPAATVSQDSAGAAVILESGEAVRGAYVIGADGGRSVVRKSQEIDFEGFTYQERFLVVTTTFDFARRGFAYSCYVSDPREWCALFKVPGGGPPGLWRVVFPTPPEAAAEDLLDHVGAEARVRGFLLTDEPIEIVHTNLYTVHQRVAATYRRGRVLLAGDAAHVNNPLGGMGMNFGIHDAVSLAGTLVRVLGGAPDDLLDRYDRQRRHVANAFLQAMTIQNKRVLEEKDPAVREARLSELRDTAADPAKARPFLMRTAMIEGLRAAAAVD</sequence>
<dbReference type="InterPro" id="IPR050641">
    <property type="entry name" value="RIFMO-like"/>
</dbReference>
<comment type="caution">
    <text evidence="5">The sequence shown here is derived from an EMBL/GenBank/DDBJ whole genome shotgun (WGS) entry which is preliminary data.</text>
</comment>
<dbReference type="PRINTS" id="PR00420">
    <property type="entry name" value="RNGMNOXGNASE"/>
</dbReference>
<keyword evidence="2" id="KW-0285">Flavoprotein</keyword>
<name>A0A327KDD4_9BRAD</name>
<evidence type="ECO:0000256" key="3">
    <source>
        <dbReference type="ARBA" id="ARBA00022827"/>
    </source>
</evidence>
<organism evidence="5 6">
    <name type="scientific">Rhodoplanes elegans</name>
    <dbReference type="NCBI Taxonomy" id="29408"/>
    <lineage>
        <taxon>Bacteria</taxon>
        <taxon>Pseudomonadati</taxon>
        <taxon>Pseudomonadota</taxon>
        <taxon>Alphaproteobacteria</taxon>
        <taxon>Hyphomicrobiales</taxon>
        <taxon>Nitrobacteraceae</taxon>
        <taxon>Rhodoplanes</taxon>
    </lineage>
</organism>
<dbReference type="Proteomes" id="UP000248863">
    <property type="component" value="Unassembled WGS sequence"/>
</dbReference>
<protein>
    <recommendedName>
        <fullName evidence="4">FAD-binding domain-containing protein</fullName>
    </recommendedName>
</protein>
<dbReference type="GO" id="GO:0071949">
    <property type="term" value="F:FAD binding"/>
    <property type="evidence" value="ECO:0007669"/>
    <property type="project" value="InterPro"/>
</dbReference>
<proteinExistence type="predicted"/>
<dbReference type="Pfam" id="PF01494">
    <property type="entry name" value="FAD_binding_3"/>
    <property type="match status" value="1"/>
</dbReference>
<dbReference type="GO" id="GO:0016709">
    <property type="term" value="F:oxidoreductase activity, acting on paired donors, with incorporation or reduction of molecular oxygen, NAD(P)H as one donor, and incorporation of one atom of oxygen"/>
    <property type="evidence" value="ECO:0007669"/>
    <property type="project" value="UniProtKB-ARBA"/>
</dbReference>
<accession>A0A327KDD4</accession>
<evidence type="ECO:0000313" key="5">
    <source>
        <dbReference type="EMBL" id="RAI35683.1"/>
    </source>
</evidence>